<comment type="subcellular location">
    <subcellularLocation>
        <location evidence="1">Membrane</location>
        <topology evidence="1">Multi-pass membrane protein</topology>
    </subcellularLocation>
</comment>
<dbReference type="EMBL" id="JARKNE010000005">
    <property type="protein sequence ID" value="KAK5829654.1"/>
    <property type="molecule type" value="Genomic_DNA"/>
</dbReference>
<dbReference type="Proteomes" id="UP001358586">
    <property type="component" value="Chromosome 5"/>
</dbReference>
<protein>
    <submittedName>
        <fullName evidence="2">Uncharacterized protein</fullName>
    </submittedName>
</protein>
<organism evidence="2 3">
    <name type="scientific">Gossypium arboreum</name>
    <name type="common">Tree cotton</name>
    <name type="synonym">Gossypium nanking</name>
    <dbReference type="NCBI Taxonomy" id="29729"/>
    <lineage>
        <taxon>Eukaryota</taxon>
        <taxon>Viridiplantae</taxon>
        <taxon>Streptophyta</taxon>
        <taxon>Embryophyta</taxon>
        <taxon>Tracheophyta</taxon>
        <taxon>Spermatophyta</taxon>
        <taxon>Magnoliopsida</taxon>
        <taxon>eudicotyledons</taxon>
        <taxon>Gunneridae</taxon>
        <taxon>Pentapetalae</taxon>
        <taxon>rosids</taxon>
        <taxon>malvids</taxon>
        <taxon>Malvales</taxon>
        <taxon>Malvaceae</taxon>
        <taxon>Malvoideae</taxon>
        <taxon>Gossypium</taxon>
    </lineage>
</organism>
<comment type="caution">
    <text evidence="2">The sequence shown here is derived from an EMBL/GenBank/DDBJ whole genome shotgun (WGS) entry which is preliminary data.</text>
</comment>
<name>A0ABR0PS37_GOSAR</name>
<evidence type="ECO:0000313" key="3">
    <source>
        <dbReference type="Proteomes" id="UP001358586"/>
    </source>
</evidence>
<dbReference type="Pfam" id="PF05758">
    <property type="entry name" value="Ycf1"/>
    <property type="match status" value="1"/>
</dbReference>
<reference evidence="2 3" key="1">
    <citation type="submission" date="2023-03" db="EMBL/GenBank/DDBJ databases">
        <title>WGS of Gossypium arboreum.</title>
        <authorList>
            <person name="Yu D."/>
        </authorList>
    </citation>
    <scope>NUCLEOTIDE SEQUENCE [LARGE SCALE GENOMIC DNA]</scope>
    <source>
        <tissue evidence="2">Leaf</tissue>
    </source>
</reference>
<accession>A0ABR0PS37</accession>
<gene>
    <name evidence="2" type="ORF">PVK06_013447</name>
</gene>
<dbReference type="InterPro" id="IPR008896">
    <property type="entry name" value="TIC214"/>
</dbReference>
<evidence type="ECO:0000313" key="2">
    <source>
        <dbReference type="EMBL" id="KAK5829654.1"/>
    </source>
</evidence>
<evidence type="ECO:0000256" key="1">
    <source>
        <dbReference type="ARBA" id="ARBA00004141"/>
    </source>
</evidence>
<proteinExistence type="predicted"/>
<sequence length="202" mass="23255">MALAHWHLDDGSTRCSHSEAQAAILWTSPLPSLLFFSLNCPTKHSHKPWSSSVLFPPTHEPSPFSYPILFQPLRTLSLSLLSPHNPERENEENVTAEHKIRSRKSKRVVIFTNNQANADTYTNTKDANDPDQTDEVALIRYSQQSDFRRNIIKGSMRAQRRKTITWELFQANVHSPIFLDRVDKLLFFSFDISGPLKRISRN</sequence>
<keyword evidence="3" id="KW-1185">Reference proteome</keyword>